<dbReference type="GO" id="GO:0006302">
    <property type="term" value="P:double-strand break repair"/>
    <property type="evidence" value="ECO:0007669"/>
    <property type="project" value="TreeGrafter"/>
</dbReference>
<name>A0A1J4V408_9BACT</name>
<dbReference type="EMBL" id="MNVN01000015">
    <property type="protein sequence ID" value="OIO30704.1"/>
    <property type="molecule type" value="Genomic_DNA"/>
</dbReference>
<dbReference type="Gene3D" id="3.40.50.300">
    <property type="entry name" value="P-loop containing nucleotide triphosphate hydrolases"/>
    <property type="match status" value="1"/>
</dbReference>
<dbReference type="PANTHER" id="PTHR30580:SF0">
    <property type="entry name" value="PRIMOSOMAL PROTEIN N"/>
    <property type="match status" value="1"/>
</dbReference>
<evidence type="ECO:0000256" key="3">
    <source>
        <dbReference type="ARBA" id="ARBA00023125"/>
    </source>
</evidence>
<dbReference type="SUPFAM" id="SSF52540">
    <property type="entry name" value="P-loop containing nucleoside triphosphate hydrolases"/>
    <property type="match status" value="1"/>
</dbReference>
<proteinExistence type="predicted"/>
<gene>
    <name evidence="4" type="ORF">AUJ77_02760</name>
</gene>
<dbReference type="Proteomes" id="UP000181992">
    <property type="component" value="Unassembled WGS sequence"/>
</dbReference>
<dbReference type="InterPro" id="IPR042115">
    <property type="entry name" value="PriA_3primeBD_sf"/>
</dbReference>
<keyword evidence="3" id="KW-0238">DNA-binding</keyword>
<evidence type="ECO:0008006" key="6">
    <source>
        <dbReference type="Google" id="ProtNLM"/>
    </source>
</evidence>
<dbReference type="GO" id="GO:0006310">
    <property type="term" value="P:DNA recombination"/>
    <property type="evidence" value="ECO:0007669"/>
    <property type="project" value="TreeGrafter"/>
</dbReference>
<reference evidence="4 5" key="1">
    <citation type="journal article" date="2016" name="Environ. Microbiol.">
        <title>Genomic resolution of a cold subsurface aquifer community provides metabolic insights for novel microbes adapted to high CO concentrations.</title>
        <authorList>
            <person name="Probst A.J."/>
            <person name="Castelle C.J."/>
            <person name="Singh A."/>
            <person name="Brown C.T."/>
            <person name="Anantharaman K."/>
            <person name="Sharon I."/>
            <person name="Hug L.A."/>
            <person name="Burstein D."/>
            <person name="Emerson J.B."/>
            <person name="Thomas B.C."/>
            <person name="Banfield J.F."/>
        </authorList>
    </citation>
    <scope>NUCLEOTIDE SEQUENCE [LARGE SCALE GENOMIC DNA]</scope>
    <source>
        <strain evidence="4">CG1_02_43_90</strain>
    </source>
</reference>
<dbReference type="AlphaFoldDB" id="A0A1J4V408"/>
<evidence type="ECO:0000256" key="2">
    <source>
        <dbReference type="ARBA" id="ARBA00022840"/>
    </source>
</evidence>
<dbReference type="GO" id="GO:0005524">
    <property type="term" value="F:ATP binding"/>
    <property type="evidence" value="ECO:0007669"/>
    <property type="project" value="UniProtKB-KW"/>
</dbReference>
<dbReference type="PANTHER" id="PTHR30580">
    <property type="entry name" value="PRIMOSOMAL PROTEIN N"/>
    <property type="match status" value="1"/>
</dbReference>
<dbReference type="GO" id="GO:0006270">
    <property type="term" value="P:DNA replication initiation"/>
    <property type="evidence" value="ECO:0007669"/>
    <property type="project" value="TreeGrafter"/>
</dbReference>
<dbReference type="STRING" id="1805281.AUJ77_02760"/>
<keyword evidence="1" id="KW-0547">Nucleotide-binding</keyword>
<evidence type="ECO:0000313" key="5">
    <source>
        <dbReference type="Proteomes" id="UP000181992"/>
    </source>
</evidence>
<evidence type="ECO:0000256" key="1">
    <source>
        <dbReference type="ARBA" id="ARBA00022741"/>
    </source>
</evidence>
<sequence>MQIITVAPIVRGVPKEYLTYFSKEPLSVGMVILVPIRTREIPAIVIETKMAQNEKSTLKNSEYIVRKVSKTKPQHIWTPAFLSAIEHTANFSAQKIGETLLALTPKIILEAYMSGNLVAEEKVLSGSSSEVSAIQGNTHQRIESYRQLIRESFVRHESVFICLPTEDDVERIAKELGRGIEDYTFLFHGSVSSKRVLERWQKASKEKHAVLVVGTTQYLGIPRFFNTIILDEEHARTWKTMVCPLVDLRIFAEAYARANKSTIILGAPILRPETIERVRTKEITEFGRISAHTEAPTESANIIDPRKEEKEIRENTGRREFILFSTPVRELLEKGDHTHGHIFLLASRKGLAPVTSCGDCGTLVRCPECAAPLVIHKKTLDKKESQIFICHACGLMRTPEDNVHETCPQCGGWKLQGVGIGIDRIEAEVATLFPRLPCFVLDGDRAKTRTQAKKIIAEFEKSPRGILIATPMAIPLLDEVENTVVVSLDSLFAIPDIRMSERIFALILALREKTKSSLLVQTRADDTSLFEQALRGDLTAFTENELALRKAFFYPPYGTIIKITLRAPQEGIASEMEHLKTFLAPYAPIVTGTIGCEPLRSGNNSKKLFRMHLILKLAEGMWVDATLLAKLRALPAQFTTEVNPDHLL</sequence>
<organism evidence="4 5">
    <name type="scientific">Candidatus Nomurabacteria bacterium CG1_02_43_90</name>
    <dbReference type="NCBI Taxonomy" id="1805281"/>
    <lineage>
        <taxon>Bacteria</taxon>
        <taxon>Candidatus Nomuraibacteriota</taxon>
    </lineage>
</organism>
<dbReference type="GO" id="GO:0003677">
    <property type="term" value="F:DNA binding"/>
    <property type="evidence" value="ECO:0007669"/>
    <property type="project" value="UniProtKB-KW"/>
</dbReference>
<comment type="caution">
    <text evidence="4">The sequence shown here is derived from an EMBL/GenBank/DDBJ whole genome shotgun (WGS) entry which is preliminary data.</text>
</comment>
<dbReference type="InterPro" id="IPR027417">
    <property type="entry name" value="P-loop_NTPase"/>
</dbReference>
<dbReference type="Gene3D" id="3.40.1440.60">
    <property type="entry name" value="PriA, 3(prime) DNA-binding domain"/>
    <property type="match status" value="1"/>
</dbReference>
<dbReference type="GO" id="GO:0043138">
    <property type="term" value="F:3'-5' DNA helicase activity"/>
    <property type="evidence" value="ECO:0007669"/>
    <property type="project" value="TreeGrafter"/>
</dbReference>
<protein>
    <recommendedName>
        <fullName evidence="6">Primosomal protein N</fullName>
    </recommendedName>
</protein>
<evidence type="ECO:0000313" key="4">
    <source>
        <dbReference type="EMBL" id="OIO30704.1"/>
    </source>
</evidence>
<keyword evidence="2" id="KW-0067">ATP-binding</keyword>
<accession>A0A1J4V408</accession>